<dbReference type="PANTHER" id="PTHR42878">
    <property type="entry name" value="TWO-COMPONENT HISTIDINE KINASE"/>
    <property type="match status" value="1"/>
</dbReference>
<evidence type="ECO:0000256" key="3">
    <source>
        <dbReference type="ARBA" id="ARBA00022553"/>
    </source>
</evidence>
<dbReference type="Gene3D" id="3.30.565.10">
    <property type="entry name" value="Histidine kinase-like ATPase, C-terminal domain"/>
    <property type="match status" value="1"/>
</dbReference>
<dbReference type="EC" id="2.7.13.3" evidence="2"/>
<organism evidence="9 10">
    <name type="scientific">Deinococcus irradiatisoli</name>
    <dbReference type="NCBI Taxonomy" id="2202254"/>
    <lineage>
        <taxon>Bacteria</taxon>
        <taxon>Thermotogati</taxon>
        <taxon>Deinococcota</taxon>
        <taxon>Deinococci</taxon>
        <taxon>Deinococcales</taxon>
        <taxon>Deinococcaceae</taxon>
        <taxon>Deinococcus</taxon>
    </lineage>
</organism>
<dbReference type="SUPFAM" id="SSF55785">
    <property type="entry name" value="PYP-like sensor domain (PAS domain)"/>
    <property type="match status" value="2"/>
</dbReference>
<dbReference type="Pfam" id="PF00512">
    <property type="entry name" value="HisKA"/>
    <property type="match status" value="1"/>
</dbReference>
<dbReference type="Gene3D" id="3.30.450.20">
    <property type="entry name" value="PAS domain"/>
    <property type="match status" value="2"/>
</dbReference>
<dbReference type="FunFam" id="3.30.565.10:FF:000006">
    <property type="entry name" value="Sensor histidine kinase WalK"/>
    <property type="match status" value="1"/>
</dbReference>
<reference evidence="9 10" key="1">
    <citation type="submission" date="2018-05" db="EMBL/GenBank/DDBJ databases">
        <title>Complete Genome Sequence of Deinococcus sp. strain 17bor-2.</title>
        <authorList>
            <person name="Srinivasan S."/>
        </authorList>
    </citation>
    <scope>NUCLEOTIDE SEQUENCE [LARGE SCALE GENOMIC DNA]</scope>
    <source>
        <strain evidence="9 10">17bor-2</strain>
    </source>
</reference>
<dbReference type="GO" id="GO:0000155">
    <property type="term" value="F:phosphorelay sensor kinase activity"/>
    <property type="evidence" value="ECO:0007669"/>
    <property type="project" value="InterPro"/>
</dbReference>
<dbReference type="InterPro" id="IPR000014">
    <property type="entry name" value="PAS"/>
</dbReference>
<dbReference type="InterPro" id="IPR013767">
    <property type="entry name" value="PAS_fold"/>
</dbReference>
<keyword evidence="5" id="KW-0418">Kinase</keyword>
<dbReference type="AlphaFoldDB" id="A0A2Z3JG15"/>
<name>A0A2Z3JG15_9DEIO</name>
<evidence type="ECO:0000256" key="2">
    <source>
        <dbReference type="ARBA" id="ARBA00012438"/>
    </source>
</evidence>
<keyword evidence="10" id="KW-1185">Reference proteome</keyword>
<dbReference type="SUPFAM" id="SSF55874">
    <property type="entry name" value="ATPase domain of HSP90 chaperone/DNA topoisomerase II/histidine kinase"/>
    <property type="match status" value="1"/>
</dbReference>
<dbReference type="GO" id="GO:0006355">
    <property type="term" value="P:regulation of DNA-templated transcription"/>
    <property type="evidence" value="ECO:0007669"/>
    <property type="project" value="InterPro"/>
</dbReference>
<feature type="domain" description="PAS" evidence="8">
    <location>
        <begin position="11"/>
        <end position="82"/>
    </location>
</feature>
<dbReference type="InterPro" id="IPR050351">
    <property type="entry name" value="BphY/WalK/GraS-like"/>
</dbReference>
<dbReference type="RefSeq" id="WP_109827690.1">
    <property type="nucleotide sequence ID" value="NZ_CP029494.1"/>
</dbReference>
<feature type="domain" description="Histidine kinase" evidence="7">
    <location>
        <begin position="292"/>
        <end position="506"/>
    </location>
</feature>
<dbReference type="EMBL" id="CP029494">
    <property type="protein sequence ID" value="AWN23962.1"/>
    <property type="molecule type" value="Genomic_DNA"/>
</dbReference>
<dbReference type="InterPro" id="IPR035965">
    <property type="entry name" value="PAS-like_dom_sf"/>
</dbReference>
<dbReference type="InterPro" id="IPR036097">
    <property type="entry name" value="HisK_dim/P_sf"/>
</dbReference>
<dbReference type="CDD" id="cd00130">
    <property type="entry name" value="PAS"/>
    <property type="match status" value="2"/>
</dbReference>
<dbReference type="InterPro" id="IPR036890">
    <property type="entry name" value="HATPase_C_sf"/>
</dbReference>
<dbReference type="PRINTS" id="PR00344">
    <property type="entry name" value="BCTRLSENSOR"/>
</dbReference>
<evidence type="ECO:0000259" key="7">
    <source>
        <dbReference type="PROSITE" id="PS50109"/>
    </source>
</evidence>
<dbReference type="SMART" id="SM00387">
    <property type="entry name" value="HATPase_c"/>
    <property type="match status" value="1"/>
</dbReference>
<dbReference type="InterPro" id="IPR003594">
    <property type="entry name" value="HATPase_dom"/>
</dbReference>
<keyword evidence="6" id="KW-0472">Membrane</keyword>
<dbReference type="PROSITE" id="PS50109">
    <property type="entry name" value="HIS_KIN"/>
    <property type="match status" value="1"/>
</dbReference>
<dbReference type="Pfam" id="PF02518">
    <property type="entry name" value="HATPase_c"/>
    <property type="match status" value="1"/>
</dbReference>
<comment type="catalytic activity">
    <reaction evidence="1">
        <text>ATP + protein L-histidine = ADP + protein N-phospho-L-histidine.</text>
        <dbReference type="EC" id="2.7.13.3"/>
    </reaction>
</comment>
<protein>
    <recommendedName>
        <fullName evidence="2">histidine kinase</fullName>
        <ecNumber evidence="2">2.7.13.3</ecNumber>
    </recommendedName>
</protein>
<dbReference type="InterPro" id="IPR013655">
    <property type="entry name" value="PAS_fold_3"/>
</dbReference>
<dbReference type="Pfam" id="PF08447">
    <property type="entry name" value="PAS_3"/>
    <property type="match status" value="1"/>
</dbReference>
<evidence type="ECO:0000313" key="10">
    <source>
        <dbReference type="Proteomes" id="UP000245368"/>
    </source>
</evidence>
<dbReference type="Pfam" id="PF00989">
    <property type="entry name" value="PAS"/>
    <property type="match status" value="1"/>
</dbReference>
<keyword evidence="3" id="KW-0597">Phosphoprotein</keyword>
<evidence type="ECO:0000256" key="1">
    <source>
        <dbReference type="ARBA" id="ARBA00000085"/>
    </source>
</evidence>
<sequence length="513" mass="57649">MPLSSPVPFSTAAIASAMLQASLDGIVAIDQDNVVVEWNPAAERTFGWTREEALGRSLSELIVPPAYREAHERGMKRYLSTRVPHLLNHRVQVEAQRRSGEIFACEIAFHPLEFAGRTYFAAYLRDVSGQIRSDQERRRLALVAEASTDFIAFSDAEHRLQYINAAGRRLIGYERELAPGTTFADLVHPDDRELLVNQAWEDVRRQGRWAGEMRLVHQLTGESIAVHRTIFTLNDETTGACIGYATVTRDIRESKRIEQERAAWQTHLEQQVSARTQELRDLNTELDAFNYSLSHDLRAPIRHISGFAALLRRSLESGDLDRGRHYLNAIEQAAARMGTLVEAMLGLARQARTPLRRVPVDLACLVRRVQNELAADLEQRRLRWIVGELPVVLGDPVLLEQVLLNVLGNAVKYTRTRPEAQVEVRARLEGAEWIVEVRDNGVGFDPRFSGKLFGVFQRLHLDHEFEGIGVGLANVQRLIKRHGGRVWASSALGEGATFAFSLPAGPLDERSAE</sequence>
<evidence type="ECO:0000256" key="5">
    <source>
        <dbReference type="ARBA" id="ARBA00022777"/>
    </source>
</evidence>
<dbReference type="Proteomes" id="UP000245368">
    <property type="component" value="Chromosome"/>
</dbReference>
<dbReference type="SUPFAM" id="SSF47384">
    <property type="entry name" value="Homodimeric domain of signal transducing histidine kinase"/>
    <property type="match status" value="1"/>
</dbReference>
<dbReference type="SMART" id="SM00091">
    <property type="entry name" value="PAS"/>
    <property type="match status" value="2"/>
</dbReference>
<accession>A0A2Z3JG15</accession>
<evidence type="ECO:0000256" key="6">
    <source>
        <dbReference type="ARBA" id="ARBA00023136"/>
    </source>
</evidence>
<evidence type="ECO:0000259" key="8">
    <source>
        <dbReference type="PROSITE" id="PS50112"/>
    </source>
</evidence>
<dbReference type="Gene3D" id="1.10.287.130">
    <property type="match status" value="1"/>
</dbReference>
<dbReference type="CDD" id="cd00082">
    <property type="entry name" value="HisKA"/>
    <property type="match status" value="1"/>
</dbReference>
<evidence type="ECO:0000313" key="9">
    <source>
        <dbReference type="EMBL" id="AWN23962.1"/>
    </source>
</evidence>
<feature type="domain" description="PAS" evidence="8">
    <location>
        <begin position="136"/>
        <end position="206"/>
    </location>
</feature>
<dbReference type="GO" id="GO:0000156">
    <property type="term" value="F:phosphorelay response regulator activity"/>
    <property type="evidence" value="ECO:0007669"/>
    <property type="project" value="TreeGrafter"/>
</dbReference>
<dbReference type="PROSITE" id="PS50112">
    <property type="entry name" value="PAS"/>
    <property type="match status" value="2"/>
</dbReference>
<dbReference type="InterPro" id="IPR003661">
    <property type="entry name" value="HisK_dim/P_dom"/>
</dbReference>
<evidence type="ECO:0000256" key="4">
    <source>
        <dbReference type="ARBA" id="ARBA00022679"/>
    </source>
</evidence>
<dbReference type="InterPro" id="IPR004358">
    <property type="entry name" value="Sig_transdc_His_kin-like_C"/>
</dbReference>
<dbReference type="NCBIfam" id="TIGR00229">
    <property type="entry name" value="sensory_box"/>
    <property type="match status" value="2"/>
</dbReference>
<dbReference type="SMART" id="SM00388">
    <property type="entry name" value="HisKA"/>
    <property type="match status" value="1"/>
</dbReference>
<keyword evidence="4" id="KW-0808">Transferase</keyword>
<dbReference type="KEGG" id="dez:DKM44_12595"/>
<gene>
    <name evidence="9" type="ORF">DKM44_12595</name>
</gene>
<dbReference type="GO" id="GO:0030295">
    <property type="term" value="F:protein kinase activator activity"/>
    <property type="evidence" value="ECO:0007669"/>
    <property type="project" value="TreeGrafter"/>
</dbReference>
<dbReference type="GO" id="GO:0016020">
    <property type="term" value="C:membrane"/>
    <property type="evidence" value="ECO:0007669"/>
    <property type="project" value="UniProtKB-SubCell"/>
</dbReference>
<proteinExistence type="predicted"/>
<dbReference type="GO" id="GO:0007234">
    <property type="term" value="P:osmosensory signaling via phosphorelay pathway"/>
    <property type="evidence" value="ECO:0007669"/>
    <property type="project" value="TreeGrafter"/>
</dbReference>
<dbReference type="PANTHER" id="PTHR42878:SF15">
    <property type="entry name" value="BACTERIOPHYTOCHROME"/>
    <property type="match status" value="1"/>
</dbReference>
<dbReference type="OrthoDB" id="51429at2"/>
<dbReference type="InterPro" id="IPR005467">
    <property type="entry name" value="His_kinase_dom"/>
</dbReference>